<dbReference type="AlphaFoldDB" id="A0A4S2FPG1"/>
<proteinExistence type="predicted"/>
<organism evidence="2 3">
    <name type="scientific">Muribaculum intestinale</name>
    <dbReference type="NCBI Taxonomy" id="1796646"/>
    <lineage>
        <taxon>Bacteria</taxon>
        <taxon>Pseudomonadati</taxon>
        <taxon>Bacteroidota</taxon>
        <taxon>Bacteroidia</taxon>
        <taxon>Bacteroidales</taxon>
        <taxon>Muribaculaceae</taxon>
        <taxon>Muribaculum</taxon>
    </lineage>
</organism>
<gene>
    <name evidence="2" type="ORF">E5333_12030</name>
</gene>
<protein>
    <submittedName>
        <fullName evidence="2">DNA-binding protein</fullName>
    </submittedName>
</protein>
<dbReference type="EMBL" id="SRYD01000054">
    <property type="protein sequence ID" value="TGY70994.1"/>
    <property type="molecule type" value="Genomic_DNA"/>
</dbReference>
<sequence length="95" mass="10744">MADNSNLQSNQATNEVPVSPFKEILTIEEAAEFLSVSKSYLYKQTSAQAIPHYKPTGKRCYFKRSELEAWILAGRISTKAEIAQRANAYCLKTRK</sequence>
<evidence type="ECO:0000313" key="3">
    <source>
        <dbReference type="Proteomes" id="UP000306630"/>
    </source>
</evidence>
<dbReference type="Proteomes" id="UP000306630">
    <property type="component" value="Unassembled WGS sequence"/>
</dbReference>
<reference evidence="2 3" key="1">
    <citation type="submission" date="2019-04" db="EMBL/GenBank/DDBJ databases">
        <title>Microbes associate with the intestines of laboratory mice.</title>
        <authorList>
            <person name="Navarre W."/>
            <person name="Wong E."/>
            <person name="Huang K."/>
            <person name="Tropini C."/>
            <person name="Ng K."/>
            <person name="Yu B."/>
        </authorList>
    </citation>
    <scope>NUCLEOTIDE SEQUENCE [LARGE SCALE GENOMIC DNA]</scope>
    <source>
        <strain evidence="2 3">NM06_A21</strain>
    </source>
</reference>
<accession>A0A4S2FPG1</accession>
<dbReference type="RefSeq" id="WP_135993716.1">
    <property type="nucleotide sequence ID" value="NZ_SRYD01000054.1"/>
</dbReference>
<evidence type="ECO:0000259" key="1">
    <source>
        <dbReference type="Pfam" id="PF12728"/>
    </source>
</evidence>
<dbReference type="Pfam" id="PF12728">
    <property type="entry name" value="HTH_17"/>
    <property type="match status" value="1"/>
</dbReference>
<keyword evidence="2" id="KW-0238">DNA-binding</keyword>
<dbReference type="InterPro" id="IPR041657">
    <property type="entry name" value="HTH_17"/>
</dbReference>
<evidence type="ECO:0000313" key="2">
    <source>
        <dbReference type="EMBL" id="TGY70994.1"/>
    </source>
</evidence>
<name>A0A4S2FPG1_9BACT</name>
<comment type="caution">
    <text evidence="2">The sequence shown here is derived from an EMBL/GenBank/DDBJ whole genome shotgun (WGS) entry which is preliminary data.</text>
</comment>
<dbReference type="GO" id="GO:0003677">
    <property type="term" value="F:DNA binding"/>
    <property type="evidence" value="ECO:0007669"/>
    <property type="project" value="UniProtKB-KW"/>
</dbReference>
<dbReference type="InterPro" id="IPR010093">
    <property type="entry name" value="SinI_DNA-bd"/>
</dbReference>
<dbReference type="InterPro" id="IPR009061">
    <property type="entry name" value="DNA-bd_dom_put_sf"/>
</dbReference>
<dbReference type="NCBIfam" id="TIGR01764">
    <property type="entry name" value="excise"/>
    <property type="match status" value="1"/>
</dbReference>
<feature type="domain" description="Helix-turn-helix" evidence="1">
    <location>
        <begin position="25"/>
        <end position="73"/>
    </location>
</feature>
<dbReference type="SUPFAM" id="SSF46955">
    <property type="entry name" value="Putative DNA-binding domain"/>
    <property type="match status" value="1"/>
</dbReference>